<dbReference type="Gramene" id="OB11G18100.1">
    <property type="protein sequence ID" value="OB11G18100.1"/>
    <property type="gene ID" value="OB11G18100"/>
</dbReference>
<keyword evidence="2" id="KW-1133">Transmembrane helix</keyword>
<protein>
    <submittedName>
        <fullName evidence="4">Uncharacterized protein</fullName>
    </submittedName>
</protein>
<feature type="region of interest" description="Disordered" evidence="1">
    <location>
        <begin position="161"/>
        <end position="184"/>
    </location>
</feature>
<feature type="signal peptide" evidence="3">
    <location>
        <begin position="1"/>
        <end position="20"/>
    </location>
</feature>
<feature type="transmembrane region" description="Helical" evidence="2">
    <location>
        <begin position="226"/>
        <end position="247"/>
    </location>
</feature>
<evidence type="ECO:0000313" key="4">
    <source>
        <dbReference type="EnsemblPlants" id="OB11G18100.1"/>
    </source>
</evidence>
<evidence type="ECO:0000256" key="3">
    <source>
        <dbReference type="SAM" id="SignalP"/>
    </source>
</evidence>
<evidence type="ECO:0000256" key="1">
    <source>
        <dbReference type="SAM" id="MobiDB-lite"/>
    </source>
</evidence>
<keyword evidence="5" id="KW-1185">Reference proteome</keyword>
<organism evidence="4">
    <name type="scientific">Oryza brachyantha</name>
    <name type="common">malo sina</name>
    <dbReference type="NCBI Taxonomy" id="4533"/>
    <lineage>
        <taxon>Eukaryota</taxon>
        <taxon>Viridiplantae</taxon>
        <taxon>Streptophyta</taxon>
        <taxon>Embryophyta</taxon>
        <taxon>Tracheophyta</taxon>
        <taxon>Spermatophyta</taxon>
        <taxon>Magnoliopsida</taxon>
        <taxon>Liliopsida</taxon>
        <taxon>Poales</taxon>
        <taxon>Poaceae</taxon>
        <taxon>BOP clade</taxon>
        <taxon>Oryzoideae</taxon>
        <taxon>Oryzeae</taxon>
        <taxon>Oryzinae</taxon>
        <taxon>Oryza</taxon>
    </lineage>
</organism>
<dbReference type="AlphaFoldDB" id="J3N7M4"/>
<dbReference type="EnsemblPlants" id="OB11G18100.1">
    <property type="protein sequence ID" value="OB11G18100.1"/>
    <property type="gene ID" value="OB11G18100"/>
</dbReference>
<feature type="chain" id="PRO_5003775631" evidence="3">
    <location>
        <begin position="21"/>
        <end position="250"/>
    </location>
</feature>
<reference evidence="4" key="1">
    <citation type="journal article" date="2013" name="Nat. Commun.">
        <title>Whole-genome sequencing of Oryza brachyantha reveals mechanisms underlying Oryza genome evolution.</title>
        <authorList>
            <person name="Chen J."/>
            <person name="Huang Q."/>
            <person name="Gao D."/>
            <person name="Wang J."/>
            <person name="Lang Y."/>
            <person name="Liu T."/>
            <person name="Li B."/>
            <person name="Bai Z."/>
            <person name="Luis Goicoechea J."/>
            <person name="Liang C."/>
            <person name="Chen C."/>
            <person name="Zhang W."/>
            <person name="Sun S."/>
            <person name="Liao Y."/>
            <person name="Zhang X."/>
            <person name="Yang L."/>
            <person name="Song C."/>
            <person name="Wang M."/>
            <person name="Shi J."/>
            <person name="Liu G."/>
            <person name="Liu J."/>
            <person name="Zhou H."/>
            <person name="Zhou W."/>
            <person name="Yu Q."/>
            <person name="An N."/>
            <person name="Chen Y."/>
            <person name="Cai Q."/>
            <person name="Wang B."/>
            <person name="Liu B."/>
            <person name="Min J."/>
            <person name="Huang Y."/>
            <person name="Wu H."/>
            <person name="Li Z."/>
            <person name="Zhang Y."/>
            <person name="Yin Y."/>
            <person name="Song W."/>
            <person name="Jiang J."/>
            <person name="Jackson S.A."/>
            <person name="Wing R.A."/>
            <person name="Wang J."/>
            <person name="Chen M."/>
        </authorList>
    </citation>
    <scope>NUCLEOTIDE SEQUENCE [LARGE SCALE GENOMIC DNA]</scope>
    <source>
        <strain evidence="4">cv. IRGC 101232</strain>
    </source>
</reference>
<feature type="compositionally biased region" description="Gly residues" evidence="1">
    <location>
        <begin position="33"/>
        <end position="46"/>
    </location>
</feature>
<dbReference type="Proteomes" id="UP000006038">
    <property type="component" value="Chromosome 11"/>
</dbReference>
<accession>J3N7M4</accession>
<keyword evidence="2" id="KW-0472">Membrane</keyword>
<proteinExistence type="predicted"/>
<evidence type="ECO:0000256" key="2">
    <source>
        <dbReference type="SAM" id="Phobius"/>
    </source>
</evidence>
<keyword evidence="2" id="KW-0812">Transmembrane</keyword>
<sequence length="250" mass="25970">MSSLSPLSLHCPLLIPLSLPAVGPRWRATGWGRRIGGVARGGGDGGRSTDGDDRPGAVSGEALGVGVLGAADLGGNMGGPRQRWVGGGSRRILVGISKTPAGVAAVADLPMAAELSWRLVGGGGSGGGARSGAAEERAARASRAAAASCFSSRAGCGGGLRFRSPQREEEREERGREKGKKRERDWQWHAEQNGPCTFLPGLLGSFFLSLLHYCNSSDSFAVLEPLARSLGAEAVFGAFLVFMLYLLQPK</sequence>
<keyword evidence="3" id="KW-0732">Signal</keyword>
<feature type="region of interest" description="Disordered" evidence="1">
    <location>
        <begin position="33"/>
        <end position="59"/>
    </location>
</feature>
<reference evidence="4" key="2">
    <citation type="submission" date="2013-04" db="UniProtKB">
        <authorList>
            <consortium name="EnsemblPlants"/>
        </authorList>
    </citation>
    <scope>IDENTIFICATION</scope>
</reference>
<feature type="compositionally biased region" description="Basic and acidic residues" evidence="1">
    <location>
        <begin position="165"/>
        <end position="184"/>
    </location>
</feature>
<evidence type="ECO:0000313" key="5">
    <source>
        <dbReference type="Proteomes" id="UP000006038"/>
    </source>
</evidence>
<dbReference type="HOGENOM" id="CLU_1112759_0_0_1"/>
<name>J3N7M4_ORYBR</name>